<dbReference type="EMBL" id="JARWAK010000008">
    <property type="protein sequence ID" value="MDR5867273.1"/>
    <property type="molecule type" value="Genomic_DNA"/>
</dbReference>
<comment type="caution">
    <text evidence="2">The sequence shown here is derived from an EMBL/GenBank/DDBJ whole genome shotgun (WGS) entry which is preliminary data.</text>
</comment>
<keyword evidence="3" id="KW-1185">Reference proteome</keyword>
<dbReference type="RefSeq" id="WP_309652866.1">
    <property type="nucleotide sequence ID" value="NZ_JARWAK010000008.1"/>
</dbReference>
<feature type="region of interest" description="Disordered" evidence="1">
    <location>
        <begin position="1"/>
        <end position="23"/>
    </location>
</feature>
<name>A0ABU1G3Z5_9GAMM</name>
<evidence type="ECO:0000256" key="1">
    <source>
        <dbReference type="SAM" id="MobiDB-lite"/>
    </source>
</evidence>
<evidence type="ECO:0000313" key="3">
    <source>
        <dbReference type="Proteomes" id="UP001264519"/>
    </source>
</evidence>
<gene>
    <name evidence="2" type="ORF">QC818_10770</name>
</gene>
<protein>
    <submittedName>
        <fullName evidence="2">Uncharacterized protein</fullName>
    </submittedName>
</protein>
<organism evidence="2 3">
    <name type="scientific">Halomonas koreensis</name>
    <dbReference type="NCBI Taxonomy" id="245385"/>
    <lineage>
        <taxon>Bacteria</taxon>
        <taxon>Pseudomonadati</taxon>
        <taxon>Pseudomonadota</taxon>
        <taxon>Gammaproteobacteria</taxon>
        <taxon>Oceanospirillales</taxon>
        <taxon>Halomonadaceae</taxon>
        <taxon>Halomonas</taxon>
    </lineage>
</organism>
<evidence type="ECO:0000313" key="2">
    <source>
        <dbReference type="EMBL" id="MDR5867273.1"/>
    </source>
</evidence>
<reference evidence="2 3" key="1">
    <citation type="submission" date="2023-04" db="EMBL/GenBank/DDBJ databases">
        <title>A long-awaited taxogenomic arrangement of the family Halomonadaceae.</title>
        <authorList>
            <person name="De La Haba R."/>
            <person name="Chuvochina M."/>
            <person name="Wittouck S."/>
            <person name="Arahal D.R."/>
            <person name="Sanchez-Porro C."/>
            <person name="Hugenholtz P."/>
            <person name="Ventosa A."/>
        </authorList>
    </citation>
    <scope>NUCLEOTIDE SEQUENCE [LARGE SCALE GENOMIC DNA]</scope>
    <source>
        <strain evidence="2 3">DSM 23530</strain>
    </source>
</reference>
<accession>A0ABU1G3Z5</accession>
<sequence>MTRVTVPATHQPEEPPAAFTTDEQHREIARLSTLVARLALLIEDTQGLGNHAAEYSLQVQYHQAAAELLRCIEAWGNGGDEALRRRHLERAAEFQARLDSDGETNRDPS</sequence>
<proteinExistence type="predicted"/>
<dbReference type="Proteomes" id="UP001264519">
    <property type="component" value="Unassembled WGS sequence"/>
</dbReference>